<dbReference type="Proteomes" id="UP000234950">
    <property type="component" value="Unassembled WGS sequence"/>
</dbReference>
<keyword evidence="1" id="KW-0067">ATP-binding</keyword>
<gene>
    <name evidence="1" type="ORF">CVD27_22580</name>
</gene>
<evidence type="ECO:0000313" key="1">
    <source>
        <dbReference type="EMBL" id="PLS01963.1"/>
    </source>
</evidence>
<protein>
    <submittedName>
        <fullName evidence="1">ABC transporter ATP-binding protein</fullName>
    </submittedName>
</protein>
<accession>A0A2N5H8W3</accession>
<dbReference type="GO" id="GO:0005524">
    <property type="term" value="F:ATP binding"/>
    <property type="evidence" value="ECO:0007669"/>
    <property type="project" value="UniProtKB-KW"/>
</dbReference>
<dbReference type="EMBL" id="PGVE01000086">
    <property type="protein sequence ID" value="PLS01963.1"/>
    <property type="molecule type" value="Genomic_DNA"/>
</dbReference>
<name>A0A2N5H8W3_9BACI</name>
<dbReference type="AlphaFoldDB" id="A0A2N5H8W3"/>
<reference evidence="1 2" key="1">
    <citation type="submission" date="2017-11" db="EMBL/GenBank/DDBJ databases">
        <title>Comparitive Functional Genomics of Dry Heat Resistant strains isolated from the Viking Spacecraft.</title>
        <authorList>
            <person name="Seuylemezian A."/>
            <person name="Cooper K."/>
            <person name="Vaishampayan P."/>
        </authorList>
    </citation>
    <scope>NUCLEOTIDE SEQUENCE [LARGE SCALE GENOMIC DNA]</scope>
    <source>
        <strain evidence="1 2">V32-6</strain>
    </source>
</reference>
<keyword evidence="2" id="KW-1185">Reference proteome</keyword>
<dbReference type="OrthoDB" id="647741at2"/>
<organism evidence="1 2">
    <name type="scientific">Neobacillus cucumis</name>
    <dbReference type="NCBI Taxonomy" id="1740721"/>
    <lineage>
        <taxon>Bacteria</taxon>
        <taxon>Bacillati</taxon>
        <taxon>Bacillota</taxon>
        <taxon>Bacilli</taxon>
        <taxon>Bacillales</taxon>
        <taxon>Bacillaceae</taxon>
        <taxon>Neobacillus</taxon>
    </lineage>
</organism>
<proteinExistence type="predicted"/>
<keyword evidence="1" id="KW-0547">Nucleotide-binding</keyword>
<comment type="caution">
    <text evidence="1">The sequence shown here is derived from an EMBL/GenBank/DDBJ whole genome shotgun (WGS) entry which is preliminary data.</text>
</comment>
<evidence type="ECO:0000313" key="2">
    <source>
        <dbReference type="Proteomes" id="UP000234950"/>
    </source>
</evidence>
<sequence length="105" mass="11952">MKSISQEEIEAIVEARLREHAATIEQSVEEKVNSAVHLKNQDDYSLSPKQIDFALELIKRTKEFELGTNTANLTVKDLNKLIAYNKFKNKGILINLVKKGVLKKK</sequence>